<keyword evidence="2" id="KW-1185">Reference proteome</keyword>
<gene>
    <name evidence="1" type="ORF">H5410_016745</name>
</gene>
<evidence type="ECO:0000313" key="2">
    <source>
        <dbReference type="Proteomes" id="UP000824120"/>
    </source>
</evidence>
<protein>
    <submittedName>
        <fullName evidence="1">Uncharacterized protein</fullName>
    </submittedName>
</protein>
<proteinExistence type="predicted"/>
<dbReference type="Proteomes" id="UP000824120">
    <property type="component" value="Chromosome 3"/>
</dbReference>
<organism evidence="1 2">
    <name type="scientific">Solanum commersonii</name>
    <name type="common">Commerson's wild potato</name>
    <name type="synonym">Commerson's nightshade</name>
    <dbReference type="NCBI Taxonomy" id="4109"/>
    <lineage>
        <taxon>Eukaryota</taxon>
        <taxon>Viridiplantae</taxon>
        <taxon>Streptophyta</taxon>
        <taxon>Embryophyta</taxon>
        <taxon>Tracheophyta</taxon>
        <taxon>Spermatophyta</taxon>
        <taxon>Magnoliopsida</taxon>
        <taxon>eudicotyledons</taxon>
        <taxon>Gunneridae</taxon>
        <taxon>Pentapetalae</taxon>
        <taxon>asterids</taxon>
        <taxon>lamiids</taxon>
        <taxon>Solanales</taxon>
        <taxon>Solanaceae</taxon>
        <taxon>Solanoideae</taxon>
        <taxon>Solaneae</taxon>
        <taxon>Solanum</taxon>
    </lineage>
</organism>
<dbReference type="EMBL" id="JACXVP010000003">
    <property type="protein sequence ID" value="KAG5616921.1"/>
    <property type="molecule type" value="Genomic_DNA"/>
</dbReference>
<comment type="caution">
    <text evidence="1">The sequence shown here is derived from an EMBL/GenBank/DDBJ whole genome shotgun (WGS) entry which is preliminary data.</text>
</comment>
<evidence type="ECO:0000313" key="1">
    <source>
        <dbReference type="EMBL" id="KAG5616921.1"/>
    </source>
</evidence>
<dbReference type="AlphaFoldDB" id="A0A9J5ZXC2"/>
<accession>A0A9J5ZXC2</accession>
<sequence length="73" mass="8871">MWKIWAYSSKLKLVLKTLELTYDIQEKIYIMQRRMSNPSHLVRFNKIQRCLQMSRWILVNANTMNFTSCNLKT</sequence>
<name>A0A9J5ZXC2_SOLCO</name>
<reference evidence="1 2" key="1">
    <citation type="submission" date="2020-09" db="EMBL/GenBank/DDBJ databases">
        <title>De no assembly of potato wild relative species, Solanum commersonii.</title>
        <authorList>
            <person name="Cho K."/>
        </authorList>
    </citation>
    <scope>NUCLEOTIDE SEQUENCE [LARGE SCALE GENOMIC DNA]</scope>
    <source>
        <strain evidence="1">LZ3.2</strain>
        <tissue evidence="1">Leaf</tissue>
    </source>
</reference>